<dbReference type="Proteomes" id="UP000247746">
    <property type="component" value="Unassembled WGS sequence"/>
</dbReference>
<dbReference type="InterPro" id="IPR026395">
    <property type="entry name" value="CshA_fibril"/>
</dbReference>
<evidence type="ECO:0000313" key="2">
    <source>
        <dbReference type="EMBL" id="PYE38359.1"/>
    </source>
</evidence>
<comment type="caution">
    <text evidence="2">The sequence shown here is derived from an EMBL/GenBank/DDBJ whole genome shotgun (WGS) entry which is preliminary data.</text>
</comment>
<organism evidence="2 3">
    <name type="scientific">Psychrobacter fozii</name>
    <dbReference type="NCBI Taxonomy" id="198480"/>
    <lineage>
        <taxon>Bacteria</taxon>
        <taxon>Pseudomonadati</taxon>
        <taxon>Pseudomonadota</taxon>
        <taxon>Gammaproteobacteria</taxon>
        <taxon>Moraxellales</taxon>
        <taxon>Moraxellaceae</taxon>
        <taxon>Psychrobacter</taxon>
    </lineage>
</organism>
<sequence length="648" mass="67631">MNTIIVKTNDVHKTINQIEVVTQDGIPTVIQATDKVNYEFHDTAINRAPNHIITKRIKNDLHVSFEENGEDSDLIIEGFYDNPDSALVGIAEDGEYYYYIPDTGETYDYVTQLESGDVEGQALGGEEYIAAAIPWWIPAAAGLGLVGLIASYNSNDDNDENSAPSAIGETQSGMVGQPVVIDVLANDTDPDGDIDPTSVKLIDPTDGSEVTTLTVLGEGEWIVDPDTGVVTFTPETGFTGDPTPVSYVVSDSTGLKSNQATIAVDYIQSAPVAVDDVGSGPLNQPVLIDVLGNDTDPDGDIDPTSVKLIDPADGSEVTTLTVPGEGEWEVDPTTGAVTFTPESGFTEDPTPVDYVVSDITGEPSNPATIVVDYPPTVPVAVDDAYTVEEDGTVVLDPLNADSDFDGDTLSITDINGTALTPGVAQSIDVPNGVVNIDTAGVISFTPDANFNGDVEFDYTITDGTTEVSATETITVTPVNDAPVAVDDAYTVEEDGTVVLAPLTTGIADSDLDGDTLSITDINGTALTPGVAQSIDVPNGVVNIDTAGVISFTPDANFNGEVEFDYTITDGTTEVSATETITVTPVNDAPVAVDDVGSGPLNQPVLIDVLGNDTDPDGDIDPTSVKLIDPADGSEVTTLTVPGEGEWEV</sequence>
<evidence type="ECO:0000259" key="1">
    <source>
        <dbReference type="Pfam" id="PF19076"/>
    </source>
</evidence>
<dbReference type="Pfam" id="PF19076">
    <property type="entry name" value="CshA_repeat"/>
    <property type="match status" value="2"/>
</dbReference>
<protein>
    <submittedName>
        <fullName evidence="2">CshA-type fibril repeat protein</fullName>
    </submittedName>
</protein>
<dbReference type="EMBL" id="QJSU01000008">
    <property type="protein sequence ID" value="PYE38359.1"/>
    <property type="molecule type" value="Genomic_DNA"/>
</dbReference>
<dbReference type="Gene3D" id="2.60.40.3440">
    <property type="match status" value="2"/>
</dbReference>
<feature type="domain" description="CshA" evidence="1">
    <location>
        <begin position="163"/>
        <end position="257"/>
    </location>
</feature>
<name>A0A2V4UHN3_9GAMM</name>
<gene>
    <name evidence="2" type="ORF">DFP82_108155</name>
</gene>
<reference evidence="2 3" key="1">
    <citation type="submission" date="2018-06" db="EMBL/GenBank/DDBJ databases">
        <title>Genomic Encyclopedia of Type Strains, Phase III (KMG-III): the genomes of soil and plant-associated and newly described type strains.</title>
        <authorList>
            <person name="Whitman W."/>
        </authorList>
    </citation>
    <scope>NUCLEOTIDE SEQUENCE [LARGE SCALE GENOMIC DNA]</scope>
    <source>
        <strain evidence="2 3">CECT 5889</strain>
    </source>
</reference>
<evidence type="ECO:0000313" key="3">
    <source>
        <dbReference type="Proteomes" id="UP000247746"/>
    </source>
</evidence>
<proteinExistence type="predicted"/>
<dbReference type="AlphaFoldDB" id="A0A2V4UHN3"/>
<dbReference type="RefSeq" id="WP_146221338.1">
    <property type="nucleotide sequence ID" value="NZ_QJSU01000008.1"/>
</dbReference>
<feature type="domain" description="CshA" evidence="1">
    <location>
        <begin position="270"/>
        <end position="364"/>
    </location>
</feature>
<keyword evidence="3" id="KW-1185">Reference proteome</keyword>
<dbReference type="Pfam" id="PF17963">
    <property type="entry name" value="Big_9"/>
    <property type="match status" value="3"/>
</dbReference>
<dbReference type="NCBIfam" id="TIGR04225">
    <property type="entry name" value="CshA_fibril_rpt"/>
    <property type="match status" value="2"/>
</dbReference>
<feature type="non-terminal residue" evidence="2">
    <location>
        <position position="648"/>
    </location>
</feature>
<accession>A0A2V4UHN3</accession>
<dbReference type="OrthoDB" id="6660240at2"/>
<dbReference type="NCBIfam" id="NF012211">
    <property type="entry name" value="tand_rpt_95"/>
    <property type="match status" value="2"/>
</dbReference>